<dbReference type="Proteomes" id="UP001597568">
    <property type="component" value="Unassembled WGS sequence"/>
</dbReference>
<proteinExistence type="predicted"/>
<dbReference type="RefSeq" id="WP_380149033.1">
    <property type="nucleotide sequence ID" value="NZ_JBHUOR010000138.1"/>
</dbReference>
<sequence length="101" mass="12036">MLSLEKESLIHAEIERYKSLNLKIDAEINELNKSLEDDYRLEQIYKSLASKTIETRAHDKVKRTLADIKKRFRLTDTKIKSLLKDREDHKTIIKELESFFN</sequence>
<comment type="caution">
    <text evidence="1">The sequence shown here is derived from an EMBL/GenBank/DDBJ whole genome shotgun (WGS) entry which is preliminary data.</text>
</comment>
<protein>
    <submittedName>
        <fullName evidence="1">Uncharacterized protein</fullName>
    </submittedName>
</protein>
<evidence type="ECO:0000313" key="2">
    <source>
        <dbReference type="Proteomes" id="UP001597568"/>
    </source>
</evidence>
<dbReference type="EMBL" id="JBHUOR010000138">
    <property type="protein sequence ID" value="MFD2870386.1"/>
    <property type="molecule type" value="Genomic_DNA"/>
</dbReference>
<evidence type="ECO:0000313" key="1">
    <source>
        <dbReference type="EMBL" id="MFD2870386.1"/>
    </source>
</evidence>
<name>A0ABW5Y568_9BACL</name>
<accession>A0ABW5Y568</accession>
<reference evidence="2" key="1">
    <citation type="journal article" date="2019" name="Int. J. Syst. Evol. Microbiol.">
        <title>The Global Catalogue of Microorganisms (GCM) 10K type strain sequencing project: providing services to taxonomists for standard genome sequencing and annotation.</title>
        <authorList>
            <consortium name="The Broad Institute Genomics Platform"/>
            <consortium name="The Broad Institute Genome Sequencing Center for Infectious Disease"/>
            <person name="Wu L."/>
            <person name="Ma J."/>
        </authorList>
    </citation>
    <scope>NUCLEOTIDE SEQUENCE [LARGE SCALE GENOMIC DNA]</scope>
    <source>
        <strain evidence="2">KCTC 33522</strain>
    </source>
</reference>
<organism evidence="1 2">
    <name type="scientific">Kurthia populi</name>
    <dbReference type="NCBI Taxonomy" id="1562132"/>
    <lineage>
        <taxon>Bacteria</taxon>
        <taxon>Bacillati</taxon>
        <taxon>Bacillota</taxon>
        <taxon>Bacilli</taxon>
        <taxon>Bacillales</taxon>
        <taxon>Caryophanaceae</taxon>
        <taxon>Kurthia</taxon>
    </lineage>
</organism>
<keyword evidence="2" id="KW-1185">Reference proteome</keyword>
<gene>
    <name evidence="1" type="ORF">ACFSY7_17980</name>
</gene>